<keyword evidence="7" id="KW-0131">Cell cycle</keyword>
<evidence type="ECO:0000256" key="8">
    <source>
        <dbReference type="ARBA" id="ARBA00023328"/>
    </source>
</evidence>
<dbReference type="EnsemblPlants" id="AET6Gv20254800.1">
    <property type="protein sequence ID" value="AET6Gv20254800.1"/>
    <property type="gene ID" value="AET6Gv20254800"/>
</dbReference>
<evidence type="ECO:0000259" key="11">
    <source>
        <dbReference type="Pfam" id="PF03800"/>
    </source>
</evidence>
<keyword evidence="4" id="KW-0132">Cell division</keyword>
<feature type="compositionally biased region" description="Low complexity" evidence="10">
    <location>
        <begin position="487"/>
        <end position="498"/>
    </location>
</feature>
<comment type="similarity">
    <text evidence="2">Belongs to the NUF2 family.</text>
</comment>
<accession>A0A453N6D8</accession>
<feature type="domain" description="Kinetochore protein Nuf2 N-terminal" evidence="11">
    <location>
        <begin position="26"/>
        <end position="167"/>
    </location>
</feature>
<evidence type="ECO:0000256" key="10">
    <source>
        <dbReference type="SAM" id="MobiDB-lite"/>
    </source>
</evidence>
<evidence type="ECO:0000313" key="12">
    <source>
        <dbReference type="EnsemblPlants" id="AET6Gv20254800.1"/>
    </source>
</evidence>
<evidence type="ECO:0000256" key="7">
    <source>
        <dbReference type="ARBA" id="ARBA00023306"/>
    </source>
</evidence>
<dbReference type="Gramene" id="AET6Gv20254800.1">
    <property type="protein sequence ID" value="AET6Gv20254800.1"/>
    <property type="gene ID" value="AET6Gv20254800"/>
</dbReference>
<dbReference type="PANTHER" id="PTHR48441">
    <property type="match status" value="1"/>
</dbReference>
<keyword evidence="5" id="KW-0498">Mitosis</keyword>
<evidence type="ECO:0000256" key="1">
    <source>
        <dbReference type="ARBA" id="ARBA00004584"/>
    </source>
</evidence>
<dbReference type="InterPro" id="IPR038275">
    <property type="entry name" value="Nuf2_N_sf"/>
</dbReference>
<dbReference type="PANTHER" id="PTHR48441:SF1">
    <property type="entry name" value="NT-3"/>
    <property type="match status" value="1"/>
</dbReference>
<evidence type="ECO:0000313" key="13">
    <source>
        <dbReference type="Proteomes" id="UP000015105"/>
    </source>
</evidence>
<proteinExistence type="inferred from homology"/>
<organism evidence="12 13">
    <name type="scientific">Aegilops tauschii subsp. strangulata</name>
    <name type="common">Goatgrass</name>
    <dbReference type="NCBI Taxonomy" id="200361"/>
    <lineage>
        <taxon>Eukaryota</taxon>
        <taxon>Viridiplantae</taxon>
        <taxon>Streptophyta</taxon>
        <taxon>Embryophyta</taxon>
        <taxon>Tracheophyta</taxon>
        <taxon>Spermatophyta</taxon>
        <taxon>Magnoliopsida</taxon>
        <taxon>Liliopsida</taxon>
        <taxon>Poales</taxon>
        <taxon>Poaceae</taxon>
        <taxon>BOP clade</taxon>
        <taxon>Pooideae</taxon>
        <taxon>Triticodae</taxon>
        <taxon>Triticeae</taxon>
        <taxon>Triticinae</taxon>
        <taxon>Aegilops</taxon>
    </lineage>
</organism>
<protein>
    <recommendedName>
        <fullName evidence="11">Kinetochore protein Nuf2 N-terminal domain-containing protein</fullName>
    </recommendedName>
</protein>
<evidence type="ECO:0000256" key="4">
    <source>
        <dbReference type="ARBA" id="ARBA00022618"/>
    </source>
</evidence>
<sequence length="507" mass="56932">WGRKSLGDSPATVLSPAASHPMASGFHFPLLSPAKIAEELVQFDVAPFANLRAEHIASPQPDLLPGVLGRFFDYFVDAPGDGEGGQLGFSELEVLDNPEHHAEAIRLLRLYNKSQIFLESIHYKDLTLADFTHPTPRRVVEVLSALINFLLYRHDKTELLQSIVSESSDYHERDLELKARIAQIQKEIADHELAEQMEEPMAQQLEADVNALQQKVQVYNKQHLALRAKAAAISDTKEEIHRKITQADFELTKHAQENSKLRSKLVKSPEKVQRALEEKKSARAKLKESEKIATQNAQEKTTTMEIRNKALEKLVKQHSKIQDVHEQLAAAKTVEKEVKTRKAKLNDESVSVMSFEAQIVEWKGKVHEMEERLKVKVKERNQIIANENQKLGALSSETEVKLQCLEPREKKVEAMIAKASKLCSEAASARTSATAQQQKIHAKFNNIVKAFNTYMDSVDPFLERIEEVGRQLAGERASAPDPSAAVATKATPRSSATSKKSRARRRT</sequence>
<reference evidence="13" key="1">
    <citation type="journal article" date="2014" name="Science">
        <title>Ancient hybridizations among the ancestral genomes of bread wheat.</title>
        <authorList>
            <consortium name="International Wheat Genome Sequencing Consortium,"/>
            <person name="Marcussen T."/>
            <person name="Sandve S.R."/>
            <person name="Heier L."/>
            <person name="Spannagl M."/>
            <person name="Pfeifer M."/>
            <person name="Jakobsen K.S."/>
            <person name="Wulff B.B."/>
            <person name="Steuernagel B."/>
            <person name="Mayer K.F."/>
            <person name="Olsen O.A."/>
        </authorList>
    </citation>
    <scope>NUCLEOTIDE SEQUENCE [LARGE SCALE GENOMIC DNA]</scope>
    <source>
        <strain evidence="13">cv. AL8/78</strain>
    </source>
</reference>
<reference evidence="13" key="2">
    <citation type="journal article" date="2017" name="Nat. Plants">
        <title>The Aegilops tauschii genome reveals multiple impacts of transposons.</title>
        <authorList>
            <person name="Zhao G."/>
            <person name="Zou C."/>
            <person name="Li K."/>
            <person name="Wang K."/>
            <person name="Li T."/>
            <person name="Gao L."/>
            <person name="Zhang X."/>
            <person name="Wang H."/>
            <person name="Yang Z."/>
            <person name="Liu X."/>
            <person name="Jiang W."/>
            <person name="Mao L."/>
            <person name="Kong X."/>
            <person name="Jiao Y."/>
            <person name="Jia J."/>
        </authorList>
    </citation>
    <scope>NUCLEOTIDE SEQUENCE [LARGE SCALE GENOMIC DNA]</scope>
    <source>
        <strain evidence="13">cv. AL8/78</strain>
    </source>
</reference>
<comment type="subcellular location">
    <subcellularLocation>
        <location evidence="1">Chromosome</location>
        <location evidence="1">Centromere</location>
    </subcellularLocation>
</comment>
<evidence type="ECO:0000256" key="9">
    <source>
        <dbReference type="SAM" id="Coils"/>
    </source>
</evidence>
<keyword evidence="3" id="KW-0158">Chromosome</keyword>
<evidence type="ECO:0000256" key="5">
    <source>
        <dbReference type="ARBA" id="ARBA00022776"/>
    </source>
</evidence>
<reference evidence="12" key="5">
    <citation type="journal article" date="2021" name="G3 (Bethesda)">
        <title>Aegilops tauschii genome assembly Aet v5.0 features greater sequence contiguity and improved annotation.</title>
        <authorList>
            <person name="Wang L."/>
            <person name="Zhu T."/>
            <person name="Rodriguez J.C."/>
            <person name="Deal K.R."/>
            <person name="Dubcovsky J."/>
            <person name="McGuire P.E."/>
            <person name="Lux T."/>
            <person name="Spannagl M."/>
            <person name="Mayer K.F.X."/>
            <person name="Baldrich P."/>
            <person name="Meyers B.C."/>
            <person name="Huo N."/>
            <person name="Gu Y.Q."/>
            <person name="Zhou H."/>
            <person name="Devos K.M."/>
            <person name="Bennetzen J.L."/>
            <person name="Unver T."/>
            <person name="Budak H."/>
            <person name="Gulick P.J."/>
            <person name="Galiba G."/>
            <person name="Kalapos B."/>
            <person name="Nelson D.R."/>
            <person name="Li P."/>
            <person name="You F.M."/>
            <person name="Luo M.C."/>
            <person name="Dvorak J."/>
        </authorList>
    </citation>
    <scope>NUCLEOTIDE SEQUENCE [LARGE SCALE GENOMIC DNA]</scope>
    <source>
        <strain evidence="12">cv. AL8/78</strain>
    </source>
</reference>
<keyword evidence="13" id="KW-1185">Reference proteome</keyword>
<evidence type="ECO:0000256" key="2">
    <source>
        <dbReference type="ARBA" id="ARBA00005498"/>
    </source>
</evidence>
<dbReference type="GO" id="GO:0031262">
    <property type="term" value="C:Ndc80 complex"/>
    <property type="evidence" value="ECO:0007669"/>
    <property type="project" value="InterPro"/>
</dbReference>
<dbReference type="AlphaFoldDB" id="A0A453N6D8"/>
<dbReference type="STRING" id="200361.A0A453N6D8"/>
<name>A0A453N6D8_AEGTS</name>
<keyword evidence="8" id="KW-0137">Centromere</keyword>
<evidence type="ECO:0000256" key="6">
    <source>
        <dbReference type="ARBA" id="ARBA00023054"/>
    </source>
</evidence>
<dbReference type="Gene3D" id="1.10.418.60">
    <property type="entry name" value="Ncd80 complex, Nuf2 subunit"/>
    <property type="match status" value="1"/>
</dbReference>
<feature type="coiled-coil region" evidence="9">
    <location>
        <begin position="202"/>
        <end position="229"/>
    </location>
</feature>
<evidence type="ECO:0000256" key="3">
    <source>
        <dbReference type="ARBA" id="ARBA00022454"/>
    </source>
</evidence>
<feature type="region of interest" description="Disordered" evidence="10">
    <location>
        <begin position="472"/>
        <end position="507"/>
    </location>
</feature>
<reference evidence="12" key="3">
    <citation type="journal article" date="2017" name="Nature">
        <title>Genome sequence of the progenitor of the wheat D genome Aegilops tauschii.</title>
        <authorList>
            <person name="Luo M.C."/>
            <person name="Gu Y.Q."/>
            <person name="Puiu D."/>
            <person name="Wang H."/>
            <person name="Twardziok S.O."/>
            <person name="Deal K.R."/>
            <person name="Huo N."/>
            <person name="Zhu T."/>
            <person name="Wang L."/>
            <person name="Wang Y."/>
            <person name="McGuire P.E."/>
            <person name="Liu S."/>
            <person name="Long H."/>
            <person name="Ramasamy R.K."/>
            <person name="Rodriguez J.C."/>
            <person name="Van S.L."/>
            <person name="Yuan L."/>
            <person name="Wang Z."/>
            <person name="Xia Z."/>
            <person name="Xiao L."/>
            <person name="Anderson O.D."/>
            <person name="Ouyang S."/>
            <person name="Liang Y."/>
            <person name="Zimin A.V."/>
            <person name="Pertea G."/>
            <person name="Qi P."/>
            <person name="Bennetzen J.L."/>
            <person name="Dai X."/>
            <person name="Dawson M.W."/>
            <person name="Muller H.G."/>
            <person name="Kugler K."/>
            <person name="Rivarola-Duarte L."/>
            <person name="Spannagl M."/>
            <person name="Mayer K.F.X."/>
            <person name="Lu F.H."/>
            <person name="Bevan M.W."/>
            <person name="Leroy P."/>
            <person name="Li P."/>
            <person name="You F.M."/>
            <person name="Sun Q."/>
            <person name="Liu Z."/>
            <person name="Lyons E."/>
            <person name="Wicker T."/>
            <person name="Salzberg S.L."/>
            <person name="Devos K.M."/>
            <person name="Dvorak J."/>
        </authorList>
    </citation>
    <scope>NUCLEOTIDE SEQUENCE [LARGE SCALE GENOMIC DNA]</scope>
    <source>
        <strain evidence="12">cv. AL8/78</strain>
    </source>
</reference>
<feature type="region of interest" description="Disordered" evidence="10">
    <location>
        <begin position="280"/>
        <end position="299"/>
    </location>
</feature>
<keyword evidence="6 9" id="KW-0175">Coiled coil</keyword>
<reference evidence="12" key="4">
    <citation type="submission" date="2019-03" db="UniProtKB">
        <authorList>
            <consortium name="EnsemblPlants"/>
        </authorList>
    </citation>
    <scope>IDENTIFICATION</scope>
</reference>
<feature type="compositionally biased region" description="Basic and acidic residues" evidence="10">
    <location>
        <begin position="280"/>
        <end position="291"/>
    </location>
</feature>
<dbReference type="GO" id="GO:0051301">
    <property type="term" value="P:cell division"/>
    <property type="evidence" value="ECO:0007669"/>
    <property type="project" value="UniProtKB-KW"/>
</dbReference>
<dbReference type="Proteomes" id="UP000015105">
    <property type="component" value="Chromosome 6D"/>
</dbReference>
<dbReference type="InterPro" id="IPR005549">
    <property type="entry name" value="Kinetochore_Nuf2_N"/>
</dbReference>
<dbReference type="Pfam" id="PF03800">
    <property type="entry name" value="Nuf2"/>
    <property type="match status" value="1"/>
</dbReference>